<evidence type="ECO:0000313" key="3">
    <source>
        <dbReference type="Proteomes" id="UP000247702"/>
    </source>
</evidence>
<evidence type="ECO:0000256" key="1">
    <source>
        <dbReference type="SAM" id="MobiDB-lite"/>
    </source>
</evidence>
<dbReference type="Proteomes" id="UP000247702">
    <property type="component" value="Unassembled WGS sequence"/>
</dbReference>
<feature type="region of interest" description="Disordered" evidence="1">
    <location>
        <begin position="111"/>
        <end position="147"/>
    </location>
</feature>
<organism evidence="2 3">
    <name type="scientific">Rhizophagus clarus</name>
    <dbReference type="NCBI Taxonomy" id="94130"/>
    <lineage>
        <taxon>Eukaryota</taxon>
        <taxon>Fungi</taxon>
        <taxon>Fungi incertae sedis</taxon>
        <taxon>Mucoromycota</taxon>
        <taxon>Glomeromycotina</taxon>
        <taxon>Glomeromycetes</taxon>
        <taxon>Glomerales</taxon>
        <taxon>Glomeraceae</taxon>
        <taxon>Rhizophagus</taxon>
    </lineage>
</organism>
<comment type="caution">
    <text evidence="2">The sequence shown here is derived from an EMBL/GenBank/DDBJ whole genome shotgun (WGS) entry which is preliminary data.</text>
</comment>
<keyword evidence="3" id="KW-1185">Reference proteome</keyword>
<name>A0A2Z6QEB4_9GLOM</name>
<accession>A0A2Z6QEB4</accession>
<evidence type="ECO:0000313" key="2">
    <source>
        <dbReference type="EMBL" id="GBB84049.1"/>
    </source>
</evidence>
<gene>
    <name evidence="2" type="ORF">RclHR1_10690012</name>
</gene>
<dbReference type="EMBL" id="BEXD01000079">
    <property type="protein sequence ID" value="GBB84049.1"/>
    <property type="molecule type" value="Genomic_DNA"/>
</dbReference>
<sequence length="147" mass="17580">MWWDDPITKSCYKLFQENKNHSDIEVEQAFKLQVQTDFSQKMQELINLDGWDKFWNAGHFIIFLKKFASEKNLIEFNKQEIIFGTSFKVEERIKQQNSERLIQDLFESKERSVDCNQEDNSKEAFKDMESNNDKNEMESSDNSSKEE</sequence>
<reference evidence="2 3" key="1">
    <citation type="submission" date="2017-11" db="EMBL/GenBank/DDBJ databases">
        <title>The genome of Rhizophagus clarus HR1 reveals common genetic basis of auxotrophy among arbuscular mycorrhizal fungi.</title>
        <authorList>
            <person name="Kobayashi Y."/>
        </authorList>
    </citation>
    <scope>NUCLEOTIDE SEQUENCE [LARGE SCALE GENOMIC DNA]</scope>
    <source>
        <strain evidence="2 3">HR1</strain>
    </source>
</reference>
<proteinExistence type="predicted"/>
<protein>
    <submittedName>
        <fullName evidence="2">Uncharacterized protein</fullName>
    </submittedName>
</protein>
<dbReference type="AlphaFoldDB" id="A0A2Z6QEB4"/>